<dbReference type="Proteomes" id="UP000191820">
    <property type="component" value="Chromosome"/>
</dbReference>
<accession>A0ABM6JG68</accession>
<dbReference type="PANTHER" id="PTHR43747:SF1">
    <property type="entry name" value="SLR1998 PROTEIN"/>
    <property type="match status" value="1"/>
</dbReference>
<sequence>MESNPFGTSMDENSANLPQHLHVDVVIIGAGPSGAVAASLLHQQGKCVLVVEKQHFPRFSIGESLLPCCMQFIEQAGMLPAVEAAGFQFKNGAAFRRNNQYTTFNFTEKFTPGPGTTFQVQRGQFDKILADTAVSQGVEIRYGHSVNAIDLGENQHASPVLTVTDEQANSYQITAQYVLDASGFGRVLPRLLDLEQASSLPSRSAIFTHIDDNITDANFDREKILISVHPTQKDIWYWLIPFSNGRCSIGVVAEPHLIEHHQGDLEQQLWQLINEEPGLKALLSQAKVVQECATLKGYSANVSTLATPQFALLGNAGEFLDPVFSSGVTIAMQSAQMAATTLVKQLDGEQVDWEQDYAKPLMLGVNTFRTYVQAWYDGRFQDVIFYDDPNQTIKQMICSILAGYAWDTNNPFVKDSERRLNMIVDLCREQTIAS</sequence>
<evidence type="ECO:0000259" key="1">
    <source>
        <dbReference type="Pfam" id="PF01494"/>
    </source>
</evidence>
<dbReference type="Gene3D" id="3.50.50.60">
    <property type="entry name" value="FAD/NAD(P)-binding domain"/>
    <property type="match status" value="1"/>
</dbReference>
<reference evidence="2 3" key="1">
    <citation type="submission" date="2017-03" db="EMBL/GenBank/DDBJ databases">
        <title>Genome sequencing of Shewanella japonica KCTC 22435.</title>
        <authorList>
            <person name="Kim K.M."/>
        </authorList>
    </citation>
    <scope>NUCLEOTIDE SEQUENCE [LARGE SCALE GENOMIC DNA]</scope>
    <source>
        <strain evidence="2 3">KCTC 22435</strain>
    </source>
</reference>
<dbReference type="InterPro" id="IPR036188">
    <property type="entry name" value="FAD/NAD-bd_sf"/>
</dbReference>
<evidence type="ECO:0000313" key="2">
    <source>
        <dbReference type="EMBL" id="ARD20669.1"/>
    </source>
</evidence>
<dbReference type="SUPFAM" id="SSF51905">
    <property type="entry name" value="FAD/NAD(P)-binding domain"/>
    <property type="match status" value="1"/>
</dbReference>
<name>A0ABM6JG68_9GAMM</name>
<dbReference type="PRINTS" id="PR00420">
    <property type="entry name" value="RNGMNOXGNASE"/>
</dbReference>
<dbReference type="InterPro" id="IPR002938">
    <property type="entry name" value="FAD-bd"/>
</dbReference>
<protein>
    <submittedName>
        <fullName evidence="2">FAD-dependent oxidoreductase</fullName>
    </submittedName>
</protein>
<gene>
    <name evidence="2" type="ORF">SJ2017_0323</name>
</gene>
<keyword evidence="3" id="KW-1185">Reference proteome</keyword>
<organism evidence="2 3">
    <name type="scientific">Shewanella japonica</name>
    <dbReference type="NCBI Taxonomy" id="93973"/>
    <lineage>
        <taxon>Bacteria</taxon>
        <taxon>Pseudomonadati</taxon>
        <taxon>Pseudomonadota</taxon>
        <taxon>Gammaproteobacteria</taxon>
        <taxon>Alteromonadales</taxon>
        <taxon>Shewanellaceae</taxon>
        <taxon>Shewanella</taxon>
    </lineage>
</organism>
<dbReference type="InterPro" id="IPR050816">
    <property type="entry name" value="Flavin-dep_Halogenase_NPB"/>
</dbReference>
<dbReference type="PANTHER" id="PTHR43747">
    <property type="entry name" value="FAD-BINDING PROTEIN"/>
    <property type="match status" value="1"/>
</dbReference>
<evidence type="ECO:0000313" key="3">
    <source>
        <dbReference type="Proteomes" id="UP000191820"/>
    </source>
</evidence>
<dbReference type="Pfam" id="PF01494">
    <property type="entry name" value="FAD_binding_3"/>
    <property type="match status" value="1"/>
</dbReference>
<feature type="domain" description="FAD-binding" evidence="1">
    <location>
        <begin position="23"/>
        <end position="353"/>
    </location>
</feature>
<dbReference type="EMBL" id="CP020472">
    <property type="protein sequence ID" value="ARD20669.1"/>
    <property type="molecule type" value="Genomic_DNA"/>
</dbReference>
<proteinExistence type="predicted"/>